<proteinExistence type="predicted"/>
<dbReference type="Pfam" id="PF13557">
    <property type="entry name" value="Phenol_MetA_deg"/>
    <property type="match status" value="1"/>
</dbReference>
<dbReference type="RefSeq" id="WP_242446419.1">
    <property type="nucleotide sequence ID" value="NZ_MQUC01000001.1"/>
</dbReference>
<dbReference type="AlphaFoldDB" id="A0A2S9WSX6"/>
<evidence type="ECO:0000313" key="3">
    <source>
        <dbReference type="Proteomes" id="UP000239532"/>
    </source>
</evidence>
<organism evidence="1 3">
    <name type="scientific">Nonlabens agnitus</name>
    <dbReference type="NCBI Taxonomy" id="870484"/>
    <lineage>
        <taxon>Bacteria</taxon>
        <taxon>Pseudomonadati</taxon>
        <taxon>Bacteroidota</taxon>
        <taxon>Flavobacteriia</taxon>
        <taxon>Flavobacteriales</taxon>
        <taxon>Flavobacteriaceae</taxon>
        <taxon>Nonlabens</taxon>
    </lineage>
</organism>
<dbReference type="Proteomes" id="UP000239532">
    <property type="component" value="Unassembled WGS sequence"/>
</dbReference>
<evidence type="ECO:0000313" key="2">
    <source>
        <dbReference type="EMBL" id="PRP68449.1"/>
    </source>
</evidence>
<dbReference type="EMBL" id="MQUC01000003">
    <property type="protein sequence ID" value="PRP66591.1"/>
    <property type="molecule type" value="Genomic_DNA"/>
</dbReference>
<comment type="caution">
    <text evidence="1">The sequence shown here is derived from an EMBL/GenBank/DDBJ whole genome shotgun (WGS) entry which is preliminary data.</text>
</comment>
<geneLocation type="plasmid" evidence="2">
    <name>p3</name>
</geneLocation>
<keyword evidence="3" id="KW-1185">Reference proteome</keyword>
<protein>
    <recommendedName>
        <fullName evidence="4">Transporter</fullName>
    </recommendedName>
</protein>
<evidence type="ECO:0000313" key="1">
    <source>
        <dbReference type="EMBL" id="PRP66591.1"/>
    </source>
</evidence>
<dbReference type="InterPro" id="IPR025737">
    <property type="entry name" value="FApF"/>
</dbReference>
<accession>A0A2S9WSX6</accession>
<reference evidence="1 3" key="1">
    <citation type="submission" date="2016-11" db="EMBL/GenBank/DDBJ databases">
        <title>Trade-off between light-utilization and light-protection in marine flavobacteria.</title>
        <authorList>
            <person name="Kumagai Y."/>
        </authorList>
    </citation>
    <scope>NUCLEOTIDE SEQUENCE [LARGE SCALE GENOMIC DNA]</scope>
    <source>
        <strain evidence="1 3">JCM 17109</strain>
        <plasmid evidence="2">p3</plasmid>
    </source>
</reference>
<keyword evidence="2" id="KW-0614">Plasmid</keyword>
<evidence type="ECO:0008006" key="4">
    <source>
        <dbReference type="Google" id="ProtNLM"/>
    </source>
</evidence>
<sequence>MLTNKTIVPFLLGMFMIPFAVLGQYTETINTNNPGQSQGAFAVGVNVIQVEGSAFYRSEEHSLLNYERDITGLAFQLRYGLLWEELEISYFGAFENVNETINQGFGTQENKFSNFSRSTLGAKYLILDPLKKWGERKVNLYSYHDNRRLKWRDLVPAISVFAGANIDLADPNSLLPPDNATFSPRAELITQNNFGRWVFVGNFIADRIGTDFPAYGGIFTLTHSINNKWAAFGEFQTIISDFYSDDIARAGGAYLINDHWQLDASAAVNFKDTPSLFQINVGMSYRIDRHKDPVIQQ</sequence>
<dbReference type="EMBL" id="MQUC01000001">
    <property type="protein sequence ID" value="PRP68449.1"/>
    <property type="molecule type" value="Genomic_DNA"/>
</dbReference>
<name>A0A2S9WSX6_9FLAO</name>
<gene>
    <name evidence="2" type="ORF">BST86_00025</name>
    <name evidence="1" type="ORF">BST86_05485</name>
</gene>